<gene>
    <name evidence="2" type="ORF">METZ01_LOCUS38981</name>
</gene>
<protein>
    <recommendedName>
        <fullName evidence="1">2-C-methyl-D-erythritol 2,4-cyclodiphosphate synthase domain-containing protein</fullName>
    </recommendedName>
</protein>
<dbReference type="GO" id="GO:0008685">
    <property type="term" value="F:2-C-methyl-D-erythritol 2,4-cyclodiphosphate synthase activity"/>
    <property type="evidence" value="ECO:0007669"/>
    <property type="project" value="InterPro"/>
</dbReference>
<dbReference type="InterPro" id="IPR036571">
    <property type="entry name" value="MECDP_synthase_sf"/>
</dbReference>
<dbReference type="EMBL" id="UINC01001666">
    <property type="protein sequence ID" value="SUZ86127.1"/>
    <property type="molecule type" value="Genomic_DNA"/>
</dbReference>
<dbReference type="PANTHER" id="PTHR43181:SF1">
    <property type="entry name" value="2-C-METHYL-D-ERYTHRITOL 2,4-CYCLODIPHOSPHATE SYNTHASE, CHLOROPLASTIC"/>
    <property type="match status" value="1"/>
</dbReference>
<dbReference type="AlphaFoldDB" id="A0A381R8D2"/>
<dbReference type="SUPFAM" id="SSF69765">
    <property type="entry name" value="IpsF-like"/>
    <property type="match status" value="1"/>
</dbReference>
<feature type="domain" description="2-C-methyl-D-erythritol 2,4-cyclodiphosphate synthase" evidence="1">
    <location>
        <begin position="2"/>
        <end position="155"/>
    </location>
</feature>
<accession>A0A381R8D2</accession>
<sequence length="158" mass="16940">MIKTGIGYDVHQLAEGEKLILGGVEIPSQVGSIGHSDGDTLVHAIVDALLGAANLGDIGQLFPSKDEQWKDIESLHFLNKVGEMLRNASFEISNIDSIVFLQKPILSGFIPEIKYKIAYTLQIDQSQVSVKATTSDYLGFIGQGKGIAAQAIATLKSV</sequence>
<dbReference type="Pfam" id="PF02542">
    <property type="entry name" value="YgbB"/>
    <property type="match status" value="1"/>
</dbReference>
<dbReference type="Gene3D" id="3.30.1330.50">
    <property type="entry name" value="2-C-methyl-D-erythritol 2,4-cyclodiphosphate synthase"/>
    <property type="match status" value="1"/>
</dbReference>
<dbReference type="HAMAP" id="MF_00107">
    <property type="entry name" value="IspF"/>
    <property type="match status" value="1"/>
</dbReference>
<proteinExistence type="inferred from homology"/>
<dbReference type="InterPro" id="IPR003526">
    <property type="entry name" value="MECDP_synthase"/>
</dbReference>
<dbReference type="PANTHER" id="PTHR43181">
    <property type="entry name" value="2-C-METHYL-D-ERYTHRITOL 2,4-CYCLODIPHOSPHATE SYNTHASE, CHLOROPLASTIC"/>
    <property type="match status" value="1"/>
</dbReference>
<name>A0A381R8D2_9ZZZZ</name>
<evidence type="ECO:0000313" key="2">
    <source>
        <dbReference type="EMBL" id="SUZ86127.1"/>
    </source>
</evidence>
<organism evidence="2">
    <name type="scientific">marine metagenome</name>
    <dbReference type="NCBI Taxonomy" id="408172"/>
    <lineage>
        <taxon>unclassified sequences</taxon>
        <taxon>metagenomes</taxon>
        <taxon>ecological metagenomes</taxon>
    </lineage>
</organism>
<dbReference type="NCBIfam" id="TIGR00151">
    <property type="entry name" value="ispF"/>
    <property type="match status" value="1"/>
</dbReference>
<evidence type="ECO:0000259" key="1">
    <source>
        <dbReference type="Pfam" id="PF02542"/>
    </source>
</evidence>
<dbReference type="GO" id="GO:0016114">
    <property type="term" value="P:terpenoid biosynthetic process"/>
    <property type="evidence" value="ECO:0007669"/>
    <property type="project" value="InterPro"/>
</dbReference>
<dbReference type="CDD" id="cd00554">
    <property type="entry name" value="MECDP_synthase"/>
    <property type="match status" value="1"/>
</dbReference>
<reference evidence="2" key="1">
    <citation type="submission" date="2018-05" db="EMBL/GenBank/DDBJ databases">
        <authorList>
            <person name="Lanie J.A."/>
            <person name="Ng W.-L."/>
            <person name="Kazmierczak K.M."/>
            <person name="Andrzejewski T.M."/>
            <person name="Davidsen T.M."/>
            <person name="Wayne K.J."/>
            <person name="Tettelin H."/>
            <person name="Glass J.I."/>
            <person name="Rusch D."/>
            <person name="Podicherti R."/>
            <person name="Tsui H.-C.T."/>
            <person name="Winkler M.E."/>
        </authorList>
    </citation>
    <scope>NUCLEOTIDE SEQUENCE</scope>
</reference>